<dbReference type="InterPro" id="IPR001453">
    <property type="entry name" value="MoaB/Mog_dom"/>
</dbReference>
<evidence type="ECO:0000256" key="1">
    <source>
        <dbReference type="SAM" id="MobiDB-lite"/>
    </source>
</evidence>
<dbReference type="Pfam" id="PF00994">
    <property type="entry name" value="MoCF_biosynth"/>
    <property type="match status" value="1"/>
</dbReference>
<proteinExistence type="predicted"/>
<sequence>MQLNLLEKTELRIFGLVLANTNLSLAAEKVAEALALPPASVLVVDVRPDHICLDILEKSLDLRQIAGKERAILDGLATVPGLTVTADAYVDSSGIMGLIAFDEQQASELITRTEHLATEIEQAVLRRAIVFATGFEVKQRMIEDTNSPFLMRLLTEQGYSVEFGGILDDDAVVIRRKIDDALDRGFGLIITTGGVGAEDKDFSVEATTAIDPAAATPWIVKFQQGTGRHVKAGVRIGVGQCGIATIINLPGPHDEVVASSAALRRHCRTGRIDKVALADEIAQILRQKLSGKHWQHHTHQTSGEEDHGKNHHRATS</sequence>
<dbReference type="STRING" id="1123285.SAMN05660235_00597"/>
<evidence type="ECO:0000259" key="2">
    <source>
        <dbReference type="SMART" id="SM00852"/>
    </source>
</evidence>
<evidence type="ECO:0000313" key="4">
    <source>
        <dbReference type="Proteomes" id="UP000243333"/>
    </source>
</evidence>
<feature type="domain" description="MoaB/Mog" evidence="2">
    <location>
        <begin position="129"/>
        <end position="270"/>
    </location>
</feature>
<keyword evidence="4" id="KW-1185">Reference proteome</keyword>
<evidence type="ECO:0000313" key="3">
    <source>
        <dbReference type="EMBL" id="SDF15084.1"/>
    </source>
</evidence>
<name>A0A1G7IRA2_9FIRM</name>
<feature type="compositionally biased region" description="Basic residues" evidence="1">
    <location>
        <begin position="290"/>
        <end position="299"/>
    </location>
</feature>
<dbReference type="SMART" id="SM00852">
    <property type="entry name" value="MoCF_biosynth"/>
    <property type="match status" value="1"/>
</dbReference>
<reference evidence="4" key="1">
    <citation type="submission" date="2016-10" db="EMBL/GenBank/DDBJ databases">
        <authorList>
            <person name="Varghese N."/>
            <person name="Submissions S."/>
        </authorList>
    </citation>
    <scope>NUCLEOTIDE SEQUENCE [LARGE SCALE GENOMIC DNA]</scope>
    <source>
        <strain evidence="4">DSM 23256</strain>
    </source>
</reference>
<dbReference type="SUPFAM" id="SSF53218">
    <property type="entry name" value="Molybdenum cofactor biosynthesis proteins"/>
    <property type="match status" value="1"/>
</dbReference>
<dbReference type="AlphaFoldDB" id="A0A1G7IRA2"/>
<dbReference type="InterPro" id="IPR036425">
    <property type="entry name" value="MoaB/Mog-like_dom_sf"/>
</dbReference>
<dbReference type="OrthoDB" id="1676645at2"/>
<feature type="region of interest" description="Disordered" evidence="1">
    <location>
        <begin position="290"/>
        <end position="316"/>
    </location>
</feature>
<dbReference type="Gene3D" id="3.40.980.10">
    <property type="entry name" value="MoaB/Mog-like domain"/>
    <property type="match status" value="1"/>
</dbReference>
<dbReference type="RefSeq" id="WP_093687974.1">
    <property type="nucleotide sequence ID" value="NZ_FNBU01000003.1"/>
</dbReference>
<protein>
    <submittedName>
        <fullName evidence="3">Molybdenum cofactor synthesis domain-containing protein</fullName>
    </submittedName>
</protein>
<dbReference type="Proteomes" id="UP000243333">
    <property type="component" value="Unassembled WGS sequence"/>
</dbReference>
<gene>
    <name evidence="3" type="ORF">SAMN05660235_00597</name>
</gene>
<accession>A0A1G7IRA2</accession>
<organism evidence="3 4">
    <name type="scientific">Sporolituus thermophilus DSM 23256</name>
    <dbReference type="NCBI Taxonomy" id="1123285"/>
    <lineage>
        <taxon>Bacteria</taxon>
        <taxon>Bacillati</taxon>
        <taxon>Bacillota</taxon>
        <taxon>Negativicutes</taxon>
        <taxon>Selenomonadales</taxon>
        <taxon>Sporomusaceae</taxon>
        <taxon>Sporolituus</taxon>
    </lineage>
</organism>
<dbReference type="EMBL" id="FNBU01000003">
    <property type="protein sequence ID" value="SDF15084.1"/>
    <property type="molecule type" value="Genomic_DNA"/>
</dbReference>